<sequence length="395" mass="45066">MGFTGELVRSVFSRNRSAASSYESKVRRNSAENRRWGNSVRSYLCGNEFNSVVAEEDSASLKSSEVTVSQPIIQENLSDREDAKSEETVENVIEEEEEEERPNSSSSTFLSEEEAAIRIQSAYRSFLLRHRNDEIRSNNGEVELNLVTQSPDRKSMGTSVEVLTANSAEVFSVEGEKISIYQRIHRRTKSHVTKPKEEWDDSTVSSYVSKMRMQNRMEATTRRERALAYAFSQQLRICSKRRPTKCNSIESNMSWSWLERWMATRVPDTAALSAESHALKQHDPPNSNFTIKTRFLDAAAGEEKESCGSNEVLPHFDSYSVNSREENCSFKSQEKTNFKARRTVSRRKTVPSYQFLEEQPKVCKKEGSNNASKDVKQKTKASGKEDETETETKHP</sequence>
<comment type="caution">
    <text evidence="4">The sequence shown here is derived from an EMBL/GenBank/DDBJ whole genome shotgun (WGS) entry which is preliminary data.</text>
</comment>
<evidence type="ECO:0000256" key="1">
    <source>
        <dbReference type="ARBA" id="ARBA00022860"/>
    </source>
</evidence>
<dbReference type="Proteomes" id="UP001341840">
    <property type="component" value="Unassembled WGS sequence"/>
</dbReference>
<feature type="region of interest" description="Disordered" evidence="3">
    <location>
        <begin position="73"/>
        <end position="111"/>
    </location>
</feature>
<organism evidence="4 5">
    <name type="scientific">Stylosanthes scabra</name>
    <dbReference type="NCBI Taxonomy" id="79078"/>
    <lineage>
        <taxon>Eukaryota</taxon>
        <taxon>Viridiplantae</taxon>
        <taxon>Streptophyta</taxon>
        <taxon>Embryophyta</taxon>
        <taxon>Tracheophyta</taxon>
        <taxon>Spermatophyta</taxon>
        <taxon>Magnoliopsida</taxon>
        <taxon>eudicotyledons</taxon>
        <taxon>Gunneridae</taxon>
        <taxon>Pentapetalae</taxon>
        <taxon>rosids</taxon>
        <taxon>fabids</taxon>
        <taxon>Fabales</taxon>
        <taxon>Fabaceae</taxon>
        <taxon>Papilionoideae</taxon>
        <taxon>50 kb inversion clade</taxon>
        <taxon>dalbergioids sensu lato</taxon>
        <taxon>Dalbergieae</taxon>
        <taxon>Pterocarpus clade</taxon>
        <taxon>Stylosanthes</taxon>
    </lineage>
</organism>
<reference evidence="4 5" key="1">
    <citation type="journal article" date="2023" name="Plants (Basel)">
        <title>Bridging the Gap: Combining Genomics and Transcriptomics Approaches to Understand Stylosanthes scabra, an Orphan Legume from the Brazilian Caatinga.</title>
        <authorList>
            <person name="Ferreira-Neto J.R.C."/>
            <person name="da Silva M.D."/>
            <person name="Binneck E."/>
            <person name="de Melo N.F."/>
            <person name="da Silva R.H."/>
            <person name="de Melo A.L.T.M."/>
            <person name="Pandolfi V."/>
            <person name="Bustamante F.O."/>
            <person name="Brasileiro-Vidal A.C."/>
            <person name="Benko-Iseppon A.M."/>
        </authorList>
    </citation>
    <scope>NUCLEOTIDE SEQUENCE [LARGE SCALE GENOMIC DNA]</scope>
    <source>
        <tissue evidence="4">Leaves</tissue>
    </source>
</reference>
<accession>A0ABU6SHG5</accession>
<evidence type="ECO:0000313" key="5">
    <source>
        <dbReference type="Proteomes" id="UP001341840"/>
    </source>
</evidence>
<proteinExistence type="inferred from homology"/>
<keyword evidence="5" id="KW-1185">Reference proteome</keyword>
<dbReference type="PANTHER" id="PTHR32295">
    <property type="entry name" value="IQ-DOMAIN 5-RELATED"/>
    <property type="match status" value="1"/>
</dbReference>
<evidence type="ECO:0000256" key="2">
    <source>
        <dbReference type="ARBA" id="ARBA00024341"/>
    </source>
</evidence>
<feature type="compositionally biased region" description="Basic residues" evidence="3">
    <location>
        <begin position="339"/>
        <end position="349"/>
    </location>
</feature>
<evidence type="ECO:0008006" key="6">
    <source>
        <dbReference type="Google" id="ProtNLM"/>
    </source>
</evidence>
<evidence type="ECO:0000313" key="4">
    <source>
        <dbReference type="EMBL" id="MED6135453.1"/>
    </source>
</evidence>
<comment type="similarity">
    <text evidence="2">Belongs to the IQD family.</text>
</comment>
<evidence type="ECO:0000256" key="3">
    <source>
        <dbReference type="SAM" id="MobiDB-lite"/>
    </source>
</evidence>
<feature type="compositionally biased region" description="Basic and acidic residues" evidence="3">
    <location>
        <begin position="77"/>
        <end position="87"/>
    </location>
</feature>
<feature type="region of interest" description="Disordered" evidence="3">
    <location>
        <begin position="339"/>
        <end position="395"/>
    </location>
</feature>
<dbReference type="EMBL" id="JASCZI010060707">
    <property type="protein sequence ID" value="MED6135453.1"/>
    <property type="molecule type" value="Genomic_DNA"/>
</dbReference>
<feature type="compositionally biased region" description="Basic and acidic residues" evidence="3">
    <location>
        <begin position="358"/>
        <end position="395"/>
    </location>
</feature>
<feature type="compositionally biased region" description="Acidic residues" evidence="3">
    <location>
        <begin position="88"/>
        <end position="100"/>
    </location>
</feature>
<keyword evidence="1" id="KW-0112">Calmodulin-binding</keyword>
<protein>
    <recommendedName>
        <fullName evidence="6">Protein IQ-DOMAIN 1</fullName>
    </recommendedName>
</protein>
<name>A0ABU6SHG5_9FABA</name>
<dbReference type="PANTHER" id="PTHR32295:SF15">
    <property type="entry name" value="PROTEIN IQ-DOMAIN 33"/>
    <property type="match status" value="1"/>
</dbReference>
<gene>
    <name evidence="4" type="ORF">PIB30_046608</name>
</gene>
<dbReference type="PROSITE" id="PS50096">
    <property type="entry name" value="IQ"/>
    <property type="match status" value="1"/>
</dbReference>